<name>A0A8S3QDT5_MYTED</name>
<gene>
    <name evidence="2" type="ORF">MEDL_7953</name>
</gene>
<dbReference type="AlphaFoldDB" id="A0A8S3QDT5"/>
<evidence type="ECO:0000256" key="1">
    <source>
        <dbReference type="SAM" id="MobiDB-lite"/>
    </source>
</evidence>
<sequence>MEDFYEIYNKKLLTPQKFLDFLSVVTWPLKAPVPGWSGVMQMVHEGEHPEKSGIVFLPMIDMNASDVSCIYSTMTFICSQARHYKVTPVLTFDQPLYWKAYTIIANEPQGSALKSVVLRLGPFHMEMSFLRCIGHVMKGFGLQEVLEIIYAPNAVTHMLSGKAVARATRGHMLEKSDDDDDDDHDDHDENDYAIDNNDDVDEVANKENRKQALINSTELYDRLLYGELSVEEVCEDPIVAETYTIFEKQMTAFENNRTARLWIQYSQMLEILRTFIKAERTGNWDLHLQSVYNMLPYFAAAGHNLYAKSAYVYLMTMHHLPAEHPEIFAAFQGGHHVLRRSDRYWAGLSTDLTIEQVLMRSIKTSGGMTRGRGMGETNELNG</sequence>
<proteinExistence type="predicted"/>
<comment type="caution">
    <text evidence="2">The sequence shown here is derived from an EMBL/GenBank/DDBJ whole genome shotgun (WGS) entry which is preliminary data.</text>
</comment>
<dbReference type="EMBL" id="CAJPWZ010000447">
    <property type="protein sequence ID" value="CAG2192797.1"/>
    <property type="molecule type" value="Genomic_DNA"/>
</dbReference>
<evidence type="ECO:0000313" key="2">
    <source>
        <dbReference type="EMBL" id="CAG2192797.1"/>
    </source>
</evidence>
<accession>A0A8S3QDT5</accession>
<dbReference type="OrthoDB" id="5983950at2759"/>
<feature type="compositionally biased region" description="Acidic residues" evidence="1">
    <location>
        <begin position="176"/>
        <end position="201"/>
    </location>
</feature>
<evidence type="ECO:0000313" key="3">
    <source>
        <dbReference type="Proteomes" id="UP000683360"/>
    </source>
</evidence>
<dbReference type="Proteomes" id="UP000683360">
    <property type="component" value="Unassembled WGS sequence"/>
</dbReference>
<keyword evidence="3" id="KW-1185">Reference proteome</keyword>
<dbReference type="PANTHER" id="PTHR46704:SF1">
    <property type="entry name" value="TELOMERE LENGTH REGULATION PROTEIN TEL2 HOMOLOG"/>
    <property type="match status" value="1"/>
</dbReference>
<feature type="region of interest" description="Disordered" evidence="1">
    <location>
        <begin position="173"/>
        <end position="201"/>
    </location>
</feature>
<reference evidence="2" key="1">
    <citation type="submission" date="2021-03" db="EMBL/GenBank/DDBJ databases">
        <authorList>
            <person name="Bekaert M."/>
        </authorList>
    </citation>
    <scope>NUCLEOTIDE SEQUENCE</scope>
</reference>
<organism evidence="2 3">
    <name type="scientific">Mytilus edulis</name>
    <name type="common">Blue mussel</name>
    <dbReference type="NCBI Taxonomy" id="6550"/>
    <lineage>
        <taxon>Eukaryota</taxon>
        <taxon>Metazoa</taxon>
        <taxon>Spiralia</taxon>
        <taxon>Lophotrochozoa</taxon>
        <taxon>Mollusca</taxon>
        <taxon>Bivalvia</taxon>
        <taxon>Autobranchia</taxon>
        <taxon>Pteriomorphia</taxon>
        <taxon>Mytilida</taxon>
        <taxon>Mytiloidea</taxon>
        <taxon>Mytilidae</taxon>
        <taxon>Mytilinae</taxon>
        <taxon>Mytilus</taxon>
    </lineage>
</organism>
<dbReference type="PANTHER" id="PTHR46704">
    <property type="entry name" value="CXC DOMAIN-CONTAINING PROTEIN-RELATED"/>
    <property type="match status" value="1"/>
</dbReference>
<protein>
    <submittedName>
        <fullName evidence="2">Uncharacterized protein</fullName>
    </submittedName>
</protein>